<dbReference type="AlphaFoldDB" id="A0A6P9A9M3"/>
<evidence type="ECO:0000313" key="5">
    <source>
        <dbReference type="RefSeq" id="XP_034254749.1"/>
    </source>
</evidence>
<evidence type="ECO:0000313" key="3">
    <source>
        <dbReference type="Proteomes" id="UP000515158"/>
    </source>
</evidence>
<feature type="domain" description="PARP catalytic" evidence="2">
    <location>
        <begin position="1"/>
        <end position="227"/>
    </location>
</feature>
<evidence type="ECO:0000313" key="4">
    <source>
        <dbReference type="RefSeq" id="XP_034254748.1"/>
    </source>
</evidence>
<dbReference type="Gene3D" id="3.90.228.10">
    <property type="match status" value="1"/>
</dbReference>
<dbReference type="GO" id="GO:1990404">
    <property type="term" value="F:NAD+-protein mono-ADP-ribosyltransferase activity"/>
    <property type="evidence" value="ECO:0007669"/>
    <property type="project" value="TreeGrafter"/>
</dbReference>
<dbReference type="GO" id="GO:0003950">
    <property type="term" value="F:NAD+ poly-ADP-ribosyltransferase activity"/>
    <property type="evidence" value="ECO:0007669"/>
    <property type="project" value="UniProtKB-UniRule"/>
</dbReference>
<organism evidence="4">
    <name type="scientific">Thrips palmi</name>
    <name type="common">Melon thrips</name>
    <dbReference type="NCBI Taxonomy" id="161013"/>
    <lineage>
        <taxon>Eukaryota</taxon>
        <taxon>Metazoa</taxon>
        <taxon>Ecdysozoa</taxon>
        <taxon>Arthropoda</taxon>
        <taxon>Hexapoda</taxon>
        <taxon>Insecta</taxon>
        <taxon>Pterygota</taxon>
        <taxon>Neoptera</taxon>
        <taxon>Paraneoptera</taxon>
        <taxon>Thysanoptera</taxon>
        <taxon>Terebrantia</taxon>
        <taxon>Thripoidea</taxon>
        <taxon>Thripidae</taxon>
        <taxon>Thrips</taxon>
    </lineage>
</organism>
<name>A0A6P9A9M3_THRPL</name>
<gene>
    <name evidence="4 5" type="primary">LOC117653279</name>
</gene>
<keyword evidence="1" id="KW-0328">Glycosyltransferase</keyword>
<dbReference type="KEGG" id="tpal:117653279"/>
<evidence type="ECO:0000256" key="1">
    <source>
        <dbReference type="RuleBase" id="RU362114"/>
    </source>
</evidence>
<reference evidence="4 5" key="1">
    <citation type="submission" date="2025-04" db="UniProtKB">
        <authorList>
            <consortium name="RefSeq"/>
        </authorList>
    </citation>
    <scope>IDENTIFICATION</scope>
    <source>
        <tissue evidence="4 5">Total insect</tissue>
    </source>
</reference>
<keyword evidence="1" id="KW-0808">Transferase</keyword>
<dbReference type="RefSeq" id="XP_034254748.1">
    <property type="nucleotide sequence ID" value="XM_034398857.1"/>
</dbReference>
<protein>
    <recommendedName>
        <fullName evidence="1">Poly [ADP-ribose] polymerase</fullName>
        <shortName evidence="1">PARP</shortName>
        <ecNumber evidence="1">2.4.2.-</ecNumber>
    </recommendedName>
</protein>
<accession>A0A6P9A9M3</accession>
<sequence>MALVERTKLNPGSSEYRDVADEFNSKNVVKGNKMLEVVSIERVHNDLLEQRFLQKKKQYERTYGHVRVVKGWHGTKEANVAPILRNNFDVSKHGQGVGHRFGAGVSFSSMASYASYYCDKGAPTCSMLLVDVLVSNVVEVPENRNPLAVLHEPPLLPGHGSLRYDTTAKNKERMDVFVKFDDDAYLPTHVVHFQRGSRAAGVAASTKADLALLLELLKSFGWHENGF</sequence>
<keyword evidence="3" id="KW-1185">Reference proteome</keyword>
<dbReference type="GeneID" id="117653279"/>
<evidence type="ECO:0000259" key="2">
    <source>
        <dbReference type="PROSITE" id="PS51059"/>
    </source>
</evidence>
<dbReference type="PROSITE" id="PS51059">
    <property type="entry name" value="PARP_CATALYTIC"/>
    <property type="match status" value="1"/>
</dbReference>
<dbReference type="PANTHER" id="PTHR45740">
    <property type="entry name" value="POLY [ADP-RIBOSE] POLYMERASE"/>
    <property type="match status" value="1"/>
</dbReference>
<dbReference type="OrthoDB" id="6133115at2759"/>
<dbReference type="SUPFAM" id="SSF56399">
    <property type="entry name" value="ADP-ribosylation"/>
    <property type="match status" value="1"/>
</dbReference>
<proteinExistence type="predicted"/>
<dbReference type="RefSeq" id="XP_034254749.1">
    <property type="nucleotide sequence ID" value="XM_034398858.1"/>
</dbReference>
<dbReference type="GO" id="GO:0005634">
    <property type="term" value="C:nucleus"/>
    <property type="evidence" value="ECO:0007669"/>
    <property type="project" value="TreeGrafter"/>
</dbReference>
<dbReference type="Pfam" id="PF00644">
    <property type="entry name" value="PARP"/>
    <property type="match status" value="1"/>
</dbReference>
<dbReference type="Proteomes" id="UP000515158">
    <property type="component" value="Unplaced"/>
</dbReference>
<dbReference type="PANTHER" id="PTHR45740:SF2">
    <property type="entry name" value="POLY [ADP-RIBOSE] POLYMERASE"/>
    <property type="match status" value="1"/>
</dbReference>
<dbReference type="EC" id="2.4.2.-" evidence="1"/>
<dbReference type="InterPro" id="IPR012317">
    <property type="entry name" value="Poly(ADP-ribose)pol_cat_dom"/>
</dbReference>
<keyword evidence="1" id="KW-0520">NAD</keyword>
<dbReference type="InterPro" id="IPR051712">
    <property type="entry name" value="ARTD-AVP"/>
</dbReference>